<feature type="domain" description="Secretin/TonB short N-terminal" evidence="9">
    <location>
        <begin position="69"/>
        <end position="121"/>
    </location>
</feature>
<gene>
    <name evidence="10" type="ORF">CPT03_15545</name>
</gene>
<accession>A0A2D1U836</accession>
<proteinExistence type="inferred from homology"/>
<dbReference type="GO" id="GO:0009279">
    <property type="term" value="C:cell outer membrane"/>
    <property type="evidence" value="ECO:0007669"/>
    <property type="project" value="UniProtKB-SubCell"/>
</dbReference>
<comment type="subcellular location">
    <subcellularLocation>
        <location evidence="1 7">Cell outer membrane</location>
        <topology evidence="1 7">Multi-pass membrane protein</topology>
    </subcellularLocation>
</comment>
<dbReference type="InterPro" id="IPR039426">
    <property type="entry name" value="TonB-dep_rcpt-like"/>
</dbReference>
<dbReference type="KEGG" id="pgs:CPT03_15545"/>
<dbReference type="Gene3D" id="2.60.40.1120">
    <property type="entry name" value="Carboxypeptidase-like, regulatory domain"/>
    <property type="match status" value="1"/>
</dbReference>
<dbReference type="InterPro" id="IPR023997">
    <property type="entry name" value="TonB-dep_OMP_SusC/RagA_CS"/>
</dbReference>
<dbReference type="Proteomes" id="UP000223749">
    <property type="component" value="Chromosome"/>
</dbReference>
<dbReference type="Pfam" id="PF07715">
    <property type="entry name" value="Plug"/>
    <property type="match status" value="1"/>
</dbReference>
<evidence type="ECO:0000313" key="10">
    <source>
        <dbReference type="EMBL" id="ATP57777.1"/>
    </source>
</evidence>
<dbReference type="InterPro" id="IPR036942">
    <property type="entry name" value="Beta-barrel_TonB_sf"/>
</dbReference>
<evidence type="ECO:0000313" key="11">
    <source>
        <dbReference type="Proteomes" id="UP000223749"/>
    </source>
</evidence>
<dbReference type="NCBIfam" id="TIGR04056">
    <property type="entry name" value="OMP_RagA_SusC"/>
    <property type="match status" value="1"/>
</dbReference>
<keyword evidence="6 7" id="KW-0998">Cell outer membrane</keyword>
<dbReference type="InterPro" id="IPR023996">
    <property type="entry name" value="TonB-dep_OMP_SusC/RagA"/>
</dbReference>
<dbReference type="EMBL" id="CP024091">
    <property type="protein sequence ID" value="ATP57777.1"/>
    <property type="molecule type" value="Genomic_DNA"/>
</dbReference>
<dbReference type="Gene3D" id="2.40.170.20">
    <property type="entry name" value="TonB-dependent receptor, beta-barrel domain"/>
    <property type="match status" value="1"/>
</dbReference>
<keyword evidence="8" id="KW-1133">Transmembrane helix</keyword>
<dbReference type="InterPro" id="IPR008969">
    <property type="entry name" value="CarboxyPept-like_regulatory"/>
</dbReference>
<dbReference type="InterPro" id="IPR011662">
    <property type="entry name" value="Secretin/TonB_short_N"/>
</dbReference>
<dbReference type="SUPFAM" id="SSF56935">
    <property type="entry name" value="Porins"/>
    <property type="match status" value="1"/>
</dbReference>
<name>A0A2D1U836_9SPHI</name>
<dbReference type="InterPro" id="IPR037066">
    <property type="entry name" value="Plug_dom_sf"/>
</dbReference>
<keyword evidence="2 7" id="KW-0813">Transport</keyword>
<evidence type="ECO:0000256" key="2">
    <source>
        <dbReference type="ARBA" id="ARBA00022448"/>
    </source>
</evidence>
<dbReference type="InterPro" id="IPR012910">
    <property type="entry name" value="Plug_dom"/>
</dbReference>
<evidence type="ECO:0000256" key="5">
    <source>
        <dbReference type="ARBA" id="ARBA00023136"/>
    </source>
</evidence>
<dbReference type="Gene3D" id="2.170.130.10">
    <property type="entry name" value="TonB-dependent receptor, plug domain"/>
    <property type="match status" value="1"/>
</dbReference>
<dbReference type="PROSITE" id="PS52016">
    <property type="entry name" value="TONB_DEPENDENT_REC_3"/>
    <property type="match status" value="1"/>
</dbReference>
<reference evidence="10 11" key="1">
    <citation type="submission" date="2017-10" db="EMBL/GenBank/DDBJ databases">
        <title>Whole genome of Pedobacter ginsengisoli T01R-27 isolated from tomato rhizosphere.</title>
        <authorList>
            <person name="Weon H.-Y."/>
            <person name="Lee S.A."/>
            <person name="Sang M.K."/>
            <person name="Song J."/>
        </authorList>
    </citation>
    <scope>NUCLEOTIDE SEQUENCE [LARGE SCALE GENOMIC DNA]</scope>
    <source>
        <strain evidence="10 11">T01R-27</strain>
    </source>
</reference>
<sequence>MINYYLLQVRPDVRTFLKFIILMKLICIIIFITCLNVSASVFSQQKISLDVTKTKLGKVLKIIEEQSDYHFVYSSANVPVNKDITLSVKNTLVTDVLAVIFNNTNLNYSVSGAGLIVISRKKDIKVGGIVKDANGGPLPGATVRIKGTGVGTSTDINGRFAISAPPNAVLVVSFAGFQTREVPIDGKADLQIILTEDTKLLNEVVVTALGIKKERRALGYSVSQVQGESLTQARENNVANALVGKVAGLDISSTSGGAGAATSVTIRGVSSLSQSNQPLYVINGVPMENKPTGLNNINPNGNSGSQWDNAPDLGDAVGNLNPDDIESISVLKGAAASALYGSRAKAGVILITTKSGKGNSVDFNSNYVVEQIMDRTDWQYVYGQGANGTKPLDKAGAAQVGGSSWGAKLDGTSVVQFDGASRPYSAQRNNIKDFYSSGGTWSNTLALNKTFEGGAIRFSANDVHNNSVVPNSGLNRQSFNLVGTFEPVKRLNIDARSNYILEQAKNRPMVSDGAGNANYNVVFLPTSVNVNDLKPGKDANGYELKYNTGNAFATNPWFAANEFVNDTKRERLISSFNARYTFDNGLFIQGRAGRDAYADTYKNVVPSGTAYYEPGKIAEQQTKFADVNADMLLGKSFNVGEEITVTPNVGASFRNTRINQTTNNGTNFAVFGVYNILNAKNKSVGYVQTESETHSLYGTLELSYRDVLYLTGSGRSDWFSTLATPGRDNKLSVFYPSVSSSFVFSELWKPSFLSFGKLRAGYAIVGQATDPYQTLLTYGFRSETLNGHPLGIINNLSIPNAGLKASKATELEIGTELRFFGDRLSLDMTWYKKRSKDEISVVTTSSTTGYSGAVLNSGEIENKGVEALISGVVVKNEDFTWTSSLNGTYNNNTVLSLAEGLPSQLLATSRSGVGFLQNIPGLAAAQVMAYDYKYDANGEILKDALGEPSRGDLKAYGSAYNKWFAGWNNEFNYKGATLSFLIDGKWGGKVFSATDYYGYIFGLHKNTLIDRETLGNNAAKFYENTANNVSNKFVQDASFIKFRQLTLGYNFPAKMFNNKVKSLNVSLVGRNLFILMKKTDNIDPESSYNATFPGMELGGVPPVRTFGVNLSVKF</sequence>
<dbReference type="NCBIfam" id="TIGR04057">
    <property type="entry name" value="SusC_RagA_signa"/>
    <property type="match status" value="1"/>
</dbReference>
<protein>
    <submittedName>
        <fullName evidence="10">SusC/RagA family TonB-linked outer membrane protein</fullName>
    </submittedName>
</protein>
<keyword evidence="5 7" id="KW-0472">Membrane</keyword>
<feature type="transmembrane region" description="Helical" evidence="8">
    <location>
        <begin position="21"/>
        <end position="42"/>
    </location>
</feature>
<evidence type="ECO:0000256" key="3">
    <source>
        <dbReference type="ARBA" id="ARBA00022452"/>
    </source>
</evidence>
<evidence type="ECO:0000259" key="9">
    <source>
        <dbReference type="SMART" id="SM00965"/>
    </source>
</evidence>
<evidence type="ECO:0000256" key="1">
    <source>
        <dbReference type="ARBA" id="ARBA00004571"/>
    </source>
</evidence>
<evidence type="ECO:0000256" key="7">
    <source>
        <dbReference type="PROSITE-ProRule" id="PRU01360"/>
    </source>
</evidence>
<evidence type="ECO:0000256" key="4">
    <source>
        <dbReference type="ARBA" id="ARBA00022692"/>
    </source>
</evidence>
<evidence type="ECO:0000256" key="8">
    <source>
        <dbReference type="SAM" id="Phobius"/>
    </source>
</evidence>
<dbReference type="Pfam" id="PF13715">
    <property type="entry name" value="CarbopepD_reg_2"/>
    <property type="match status" value="1"/>
</dbReference>
<dbReference type="SMART" id="SM00965">
    <property type="entry name" value="STN"/>
    <property type="match status" value="1"/>
</dbReference>
<comment type="similarity">
    <text evidence="7">Belongs to the TonB-dependent receptor family.</text>
</comment>
<evidence type="ECO:0000256" key="6">
    <source>
        <dbReference type="ARBA" id="ARBA00023237"/>
    </source>
</evidence>
<keyword evidence="11" id="KW-1185">Reference proteome</keyword>
<organism evidence="10 11">
    <name type="scientific">Pedobacter ginsengisoli</name>
    <dbReference type="NCBI Taxonomy" id="363852"/>
    <lineage>
        <taxon>Bacteria</taxon>
        <taxon>Pseudomonadati</taxon>
        <taxon>Bacteroidota</taxon>
        <taxon>Sphingobacteriia</taxon>
        <taxon>Sphingobacteriales</taxon>
        <taxon>Sphingobacteriaceae</taxon>
        <taxon>Pedobacter</taxon>
    </lineage>
</organism>
<keyword evidence="3 7" id="KW-1134">Transmembrane beta strand</keyword>
<dbReference type="AlphaFoldDB" id="A0A2D1U836"/>
<dbReference type="OrthoDB" id="9768177at2"/>
<dbReference type="SUPFAM" id="SSF49464">
    <property type="entry name" value="Carboxypeptidase regulatory domain-like"/>
    <property type="match status" value="1"/>
</dbReference>
<keyword evidence="4 7" id="KW-0812">Transmembrane</keyword>